<dbReference type="EMBL" id="VOBR01000017">
    <property type="protein sequence ID" value="TWP49102.1"/>
    <property type="molecule type" value="Genomic_DNA"/>
</dbReference>
<protein>
    <recommendedName>
        <fullName evidence="5">Secreted protein</fullName>
    </recommendedName>
</protein>
<feature type="chain" id="PRO_5022237486" description="Secreted protein" evidence="2">
    <location>
        <begin position="28"/>
        <end position="140"/>
    </location>
</feature>
<dbReference type="PROSITE" id="PS51257">
    <property type="entry name" value="PROKAR_LIPOPROTEIN"/>
    <property type="match status" value="1"/>
</dbReference>
<name>A0A563EP71_9PSEU</name>
<gene>
    <name evidence="3" type="ORF">FKR81_25880</name>
</gene>
<dbReference type="RefSeq" id="WP_146355330.1">
    <property type="nucleotide sequence ID" value="NZ_VOBR01000017.1"/>
</dbReference>
<evidence type="ECO:0000313" key="3">
    <source>
        <dbReference type="EMBL" id="TWP49102.1"/>
    </source>
</evidence>
<evidence type="ECO:0008006" key="5">
    <source>
        <dbReference type="Google" id="ProtNLM"/>
    </source>
</evidence>
<sequence>MGAGVKRAAVAALLVGACTTLTPEAHAVSQSVTAKCAKADFSGEFKLSYDTGAGFYRLKAGRGGAGPYIGDSGSMNVKVNYREGGTTNNAVNRTKSGLKSDEVGEVPVNGTSVPSTSRAWVEVKFSDSSGVRCTARKNLI</sequence>
<keyword evidence="4" id="KW-1185">Reference proteome</keyword>
<comment type="caution">
    <text evidence="3">The sequence shown here is derived from an EMBL/GenBank/DDBJ whole genome shotgun (WGS) entry which is preliminary data.</text>
</comment>
<reference evidence="3 4" key="1">
    <citation type="submission" date="2019-07" db="EMBL/GenBank/DDBJ databases">
        <title>Lentzea xizangensis sp. nov., isolated from Qinghai-Tibetan Plateau Soils.</title>
        <authorList>
            <person name="Huang J."/>
        </authorList>
    </citation>
    <scope>NUCLEOTIDE SEQUENCE [LARGE SCALE GENOMIC DNA]</scope>
    <source>
        <strain evidence="3 4">FXJ1.1311</strain>
    </source>
</reference>
<organism evidence="3 4">
    <name type="scientific">Lentzea tibetensis</name>
    <dbReference type="NCBI Taxonomy" id="2591470"/>
    <lineage>
        <taxon>Bacteria</taxon>
        <taxon>Bacillati</taxon>
        <taxon>Actinomycetota</taxon>
        <taxon>Actinomycetes</taxon>
        <taxon>Pseudonocardiales</taxon>
        <taxon>Pseudonocardiaceae</taxon>
        <taxon>Lentzea</taxon>
    </lineage>
</organism>
<evidence type="ECO:0000256" key="2">
    <source>
        <dbReference type="SAM" id="SignalP"/>
    </source>
</evidence>
<accession>A0A563EP71</accession>
<feature type="region of interest" description="Disordered" evidence="1">
    <location>
        <begin position="86"/>
        <end position="111"/>
    </location>
</feature>
<evidence type="ECO:0000313" key="4">
    <source>
        <dbReference type="Proteomes" id="UP000316639"/>
    </source>
</evidence>
<dbReference type="OrthoDB" id="3699960at2"/>
<dbReference type="Proteomes" id="UP000316639">
    <property type="component" value="Unassembled WGS sequence"/>
</dbReference>
<dbReference type="AlphaFoldDB" id="A0A563EP71"/>
<feature type="signal peptide" evidence="2">
    <location>
        <begin position="1"/>
        <end position="27"/>
    </location>
</feature>
<feature type="compositionally biased region" description="Polar residues" evidence="1">
    <location>
        <begin position="86"/>
        <end position="97"/>
    </location>
</feature>
<evidence type="ECO:0000256" key="1">
    <source>
        <dbReference type="SAM" id="MobiDB-lite"/>
    </source>
</evidence>
<keyword evidence="2" id="KW-0732">Signal</keyword>
<proteinExistence type="predicted"/>